<dbReference type="Proteomes" id="UP001201985">
    <property type="component" value="Unassembled WGS sequence"/>
</dbReference>
<reference evidence="2 3" key="1">
    <citation type="submission" date="2022-03" db="EMBL/GenBank/DDBJ databases">
        <title>Complete genome analysis of Roseomonas KG 17.1 : a prolific producer of plant growth promoters.</title>
        <authorList>
            <person name="Saadouli I."/>
            <person name="Najjari A."/>
            <person name="Mosbah A."/>
            <person name="Ouzari H.I."/>
        </authorList>
    </citation>
    <scope>NUCLEOTIDE SEQUENCE [LARGE SCALE GENOMIC DNA]</scope>
    <source>
        <strain evidence="2 3">KG17-1</strain>
    </source>
</reference>
<comment type="caution">
    <text evidence="2">The sequence shown here is derived from an EMBL/GenBank/DDBJ whole genome shotgun (WGS) entry which is preliminary data.</text>
</comment>
<evidence type="ECO:0000313" key="3">
    <source>
        <dbReference type="Proteomes" id="UP001201985"/>
    </source>
</evidence>
<proteinExistence type="predicted"/>
<dbReference type="Pfam" id="PF05272">
    <property type="entry name" value="VapE-like_dom"/>
    <property type="match status" value="1"/>
</dbReference>
<accession>A0ABS9WB51</accession>
<gene>
    <name evidence="2" type="ORF">MON41_23080</name>
</gene>
<protein>
    <submittedName>
        <fullName evidence="2">Virulence-associated E family protein</fullName>
    </submittedName>
</protein>
<organism evidence="2 3">
    <name type="scientific">Teichococcus vastitatis</name>
    <dbReference type="NCBI Taxonomy" id="2307076"/>
    <lineage>
        <taxon>Bacteria</taxon>
        <taxon>Pseudomonadati</taxon>
        <taxon>Pseudomonadota</taxon>
        <taxon>Alphaproteobacteria</taxon>
        <taxon>Acetobacterales</taxon>
        <taxon>Roseomonadaceae</taxon>
        <taxon>Roseomonas</taxon>
    </lineage>
</organism>
<keyword evidence="3" id="KW-1185">Reference proteome</keyword>
<dbReference type="PANTHER" id="PTHR34985:SF1">
    <property type="entry name" value="SLR0554 PROTEIN"/>
    <property type="match status" value="1"/>
</dbReference>
<dbReference type="RefSeq" id="WP_120007264.1">
    <property type="nucleotide sequence ID" value="NZ_JALBUU010000125.1"/>
</dbReference>
<evidence type="ECO:0000313" key="2">
    <source>
        <dbReference type="EMBL" id="MCI0756524.1"/>
    </source>
</evidence>
<name>A0ABS9WB51_9PROT</name>
<dbReference type="InterPro" id="IPR007936">
    <property type="entry name" value="VapE-like_dom"/>
</dbReference>
<sequence>MLALREDARLEDLLAYEQMLRAERLANPVPDSFCPPEDARPIQDADVSMIQEYLQRRGLEKVGKDTVHQAVALRARERGFHPVQQCLNRLSRDGKPRLATWLHTYLGAEANAYTAGTGTMFLVAMVARVFQPGCKADYMMVLEGAQGAMKSTACAVLGGPWFSDNLTHSEVRQDMTLIDAAFRTTARS</sequence>
<evidence type="ECO:0000259" key="1">
    <source>
        <dbReference type="Pfam" id="PF05272"/>
    </source>
</evidence>
<dbReference type="EMBL" id="JALBUU010000125">
    <property type="protein sequence ID" value="MCI0756524.1"/>
    <property type="molecule type" value="Genomic_DNA"/>
</dbReference>
<feature type="domain" description="Virulence-associated protein E-like" evidence="1">
    <location>
        <begin position="87"/>
        <end position="178"/>
    </location>
</feature>
<dbReference type="PANTHER" id="PTHR34985">
    <property type="entry name" value="SLR0554 PROTEIN"/>
    <property type="match status" value="1"/>
</dbReference>